<gene>
    <name evidence="7 10" type="primary">nusA</name>
    <name evidence="10" type="ORF">NMK71_02100</name>
</gene>
<keyword evidence="3 7" id="KW-0889">Transcription antitermination</keyword>
<sequence length="471" mass="53397">MDNHALIESFAEFKDEKNIDRITLMAILEEALKTVLRKKYGSDDNFDIIVNPDKGDLEIWHNRVVVEDDQVEDETAEISLTDARKIEDDFEVGEDVSESVLISDLGRRAVLALRQTLVGKIMEHDNANIYEKFKDMVGEIVSGEVHHIRRGHVIVVDEEQNEMVLTKDQQIPSDFYRKGETIKAVIHEVNLRGSKPQIMLSRTSPMFLERLFEQEIPEIFDGLITIKKVVRIPGEKAKVTVESYDDRVDPVGACVGMKGSRIHSIVRELRNENIDVINYTTNEQLMAQRALSPAQISRMEIDEEENHIAVFVRPEEVSRAIGKGGYNVRLASQLLGKEIDIFRDIPQDEDVELVEFSDEIDEWVIEAFRKIGLDTAKSVLEQDVNDLINRTDLEEETILDVIQILKAEFNDESDENKNAATEASASEDEEAEEAATEDTDEVESTEDADEAVVTDSEDEVTSDSEDVSEEE</sequence>
<evidence type="ECO:0000256" key="4">
    <source>
        <dbReference type="ARBA" id="ARBA00022884"/>
    </source>
</evidence>
<dbReference type="SMART" id="SM00322">
    <property type="entry name" value="KH"/>
    <property type="match status" value="2"/>
</dbReference>
<dbReference type="GO" id="GO:0003700">
    <property type="term" value="F:DNA-binding transcription factor activity"/>
    <property type="evidence" value="ECO:0007669"/>
    <property type="project" value="InterPro"/>
</dbReference>
<dbReference type="InterPro" id="IPR004087">
    <property type="entry name" value="KH_dom"/>
</dbReference>
<dbReference type="GO" id="GO:0003723">
    <property type="term" value="F:RNA binding"/>
    <property type="evidence" value="ECO:0007669"/>
    <property type="project" value="UniProtKB-UniRule"/>
</dbReference>
<keyword evidence="11" id="KW-1185">Reference proteome</keyword>
<evidence type="ECO:0000256" key="1">
    <source>
        <dbReference type="ARBA" id="ARBA00022472"/>
    </source>
</evidence>
<comment type="subunit">
    <text evidence="7">Monomer. Binds directly to the core enzyme of the DNA-dependent RNA polymerase and to nascent RNA.</text>
</comment>
<feature type="compositionally biased region" description="Acidic residues" evidence="8">
    <location>
        <begin position="425"/>
        <end position="471"/>
    </location>
</feature>
<keyword evidence="1 7" id="KW-0806">Transcription termination</keyword>
<dbReference type="CDD" id="cd22529">
    <property type="entry name" value="KH-II_NusA_rpt2"/>
    <property type="match status" value="1"/>
</dbReference>
<dbReference type="Pfam" id="PF08529">
    <property type="entry name" value="NusA_N"/>
    <property type="match status" value="1"/>
</dbReference>
<evidence type="ECO:0000256" key="8">
    <source>
        <dbReference type="SAM" id="MobiDB-lite"/>
    </source>
</evidence>
<dbReference type="SUPFAM" id="SSF50249">
    <property type="entry name" value="Nucleic acid-binding proteins"/>
    <property type="match status" value="1"/>
</dbReference>
<dbReference type="InterPro" id="IPR015946">
    <property type="entry name" value="KH_dom-like_a/b"/>
</dbReference>
<reference evidence="10" key="1">
    <citation type="submission" date="2022-07" db="EMBL/GenBank/DDBJ databases">
        <title>Description and genome-wide analysis of Profundicola chukchiensis gen. nov., sp. nov., marine bacteria isolated from bottom sediments of the Chukchi Sea.</title>
        <authorList>
            <person name="Romanenko L."/>
            <person name="Otstavnykh N."/>
            <person name="Kurilenko V."/>
            <person name="Eremeev V."/>
            <person name="Velansky P."/>
            <person name="Mikhailov V."/>
            <person name="Isaeva M."/>
        </authorList>
    </citation>
    <scope>NUCLEOTIDE SEQUENCE</scope>
    <source>
        <strain evidence="10">KMM 9713</strain>
    </source>
</reference>
<evidence type="ECO:0000313" key="11">
    <source>
        <dbReference type="Proteomes" id="UP001152599"/>
    </source>
</evidence>
<keyword evidence="6 7" id="KW-0804">Transcription</keyword>
<evidence type="ECO:0000256" key="6">
    <source>
        <dbReference type="ARBA" id="ARBA00023163"/>
    </source>
</evidence>
<accession>A0A9X4RTM8</accession>
<dbReference type="Proteomes" id="UP001152599">
    <property type="component" value="Unassembled WGS sequence"/>
</dbReference>
<dbReference type="InterPro" id="IPR030842">
    <property type="entry name" value="TF_NusA_bacterial"/>
</dbReference>
<dbReference type="GO" id="GO:0031564">
    <property type="term" value="P:transcription antitermination"/>
    <property type="evidence" value="ECO:0007669"/>
    <property type="project" value="UniProtKB-UniRule"/>
</dbReference>
<dbReference type="InterPro" id="IPR036555">
    <property type="entry name" value="NusA_N_sf"/>
</dbReference>
<evidence type="ECO:0000256" key="3">
    <source>
        <dbReference type="ARBA" id="ARBA00022814"/>
    </source>
</evidence>
<dbReference type="InterPro" id="IPR013735">
    <property type="entry name" value="TF_NusA_N"/>
</dbReference>
<evidence type="ECO:0000256" key="7">
    <source>
        <dbReference type="HAMAP-Rule" id="MF_00945"/>
    </source>
</evidence>
<feature type="region of interest" description="Disordered" evidence="8">
    <location>
        <begin position="411"/>
        <end position="471"/>
    </location>
</feature>
<feature type="domain" description="K Homology" evidence="9">
    <location>
        <begin position="304"/>
        <end position="385"/>
    </location>
</feature>
<dbReference type="PANTHER" id="PTHR22648">
    <property type="entry name" value="TRANSCRIPTION TERMINATION FACTOR NUSA"/>
    <property type="match status" value="1"/>
</dbReference>
<evidence type="ECO:0000256" key="5">
    <source>
        <dbReference type="ARBA" id="ARBA00023015"/>
    </source>
</evidence>
<comment type="function">
    <text evidence="7">Participates in both transcription termination and antitermination.</text>
</comment>
<comment type="subcellular location">
    <subcellularLocation>
        <location evidence="7">Cytoplasm</location>
    </subcellularLocation>
</comment>
<dbReference type="InterPro" id="IPR009019">
    <property type="entry name" value="KH_sf_prok-type"/>
</dbReference>
<keyword evidence="5 7" id="KW-0805">Transcription regulation</keyword>
<dbReference type="HAMAP" id="MF_00945_B">
    <property type="entry name" value="NusA_B"/>
    <property type="match status" value="1"/>
</dbReference>
<dbReference type="FunFam" id="3.30.300.20:FF:000002">
    <property type="entry name" value="Transcription termination/antitermination protein NusA"/>
    <property type="match status" value="1"/>
</dbReference>
<dbReference type="NCBIfam" id="TIGR01953">
    <property type="entry name" value="NusA"/>
    <property type="match status" value="1"/>
</dbReference>
<dbReference type="InterPro" id="IPR010213">
    <property type="entry name" value="TF_NusA"/>
</dbReference>
<keyword evidence="2 7" id="KW-0963">Cytoplasm</keyword>
<dbReference type="CDD" id="cd02134">
    <property type="entry name" value="KH-II_NusA_rpt1"/>
    <property type="match status" value="1"/>
</dbReference>
<dbReference type="SUPFAM" id="SSF69705">
    <property type="entry name" value="Transcription factor NusA, N-terminal domain"/>
    <property type="match status" value="1"/>
</dbReference>
<dbReference type="Pfam" id="PF26594">
    <property type="entry name" value="KH_NusA_2nd"/>
    <property type="match status" value="1"/>
</dbReference>
<proteinExistence type="inferred from homology"/>
<evidence type="ECO:0000313" key="10">
    <source>
        <dbReference type="EMBL" id="MDG4945193.1"/>
    </source>
</evidence>
<dbReference type="Gene3D" id="3.30.300.20">
    <property type="match status" value="2"/>
</dbReference>
<dbReference type="InterPro" id="IPR058582">
    <property type="entry name" value="KH_NusA_2nd"/>
</dbReference>
<dbReference type="PROSITE" id="PS50084">
    <property type="entry name" value="KH_TYPE_1"/>
    <property type="match status" value="1"/>
</dbReference>
<feature type="domain" description="K Homology" evidence="9">
    <location>
        <begin position="233"/>
        <end position="299"/>
    </location>
</feature>
<dbReference type="Gene3D" id="3.30.1480.10">
    <property type="entry name" value="NusA, N-terminal domain"/>
    <property type="match status" value="1"/>
</dbReference>
<dbReference type="GO" id="GO:0005829">
    <property type="term" value="C:cytosol"/>
    <property type="evidence" value="ECO:0007669"/>
    <property type="project" value="TreeGrafter"/>
</dbReference>
<name>A0A9X4RTM8_9FLAO</name>
<evidence type="ECO:0000256" key="2">
    <source>
        <dbReference type="ARBA" id="ARBA00022490"/>
    </source>
</evidence>
<dbReference type="EMBL" id="JANCMU010000001">
    <property type="protein sequence ID" value="MDG4945193.1"/>
    <property type="molecule type" value="Genomic_DNA"/>
</dbReference>
<dbReference type="Gene3D" id="2.40.50.140">
    <property type="entry name" value="Nucleic acid-binding proteins"/>
    <property type="match status" value="1"/>
</dbReference>
<dbReference type="InterPro" id="IPR025249">
    <property type="entry name" value="TF_NusA_KH_1st"/>
</dbReference>
<evidence type="ECO:0000259" key="9">
    <source>
        <dbReference type="SMART" id="SM00322"/>
    </source>
</evidence>
<dbReference type="AlphaFoldDB" id="A0A9X4RTM8"/>
<comment type="similarity">
    <text evidence="7">Belongs to the NusA family.</text>
</comment>
<keyword evidence="4 7" id="KW-0694">RNA-binding</keyword>
<dbReference type="GO" id="GO:0006353">
    <property type="term" value="P:DNA-templated transcription termination"/>
    <property type="evidence" value="ECO:0007669"/>
    <property type="project" value="UniProtKB-UniRule"/>
</dbReference>
<dbReference type="RefSeq" id="WP_304416651.1">
    <property type="nucleotide sequence ID" value="NZ_JANAIE010000003.1"/>
</dbReference>
<dbReference type="CDD" id="cd04455">
    <property type="entry name" value="S1_NusA"/>
    <property type="match status" value="1"/>
</dbReference>
<dbReference type="Pfam" id="PF13184">
    <property type="entry name" value="KH_NusA_1st"/>
    <property type="match status" value="1"/>
</dbReference>
<protein>
    <recommendedName>
        <fullName evidence="7">Transcription termination/antitermination protein NusA</fullName>
    </recommendedName>
</protein>
<comment type="caution">
    <text evidence="10">The sequence shown here is derived from an EMBL/GenBank/DDBJ whole genome shotgun (WGS) entry which is preliminary data.</text>
</comment>
<dbReference type="InterPro" id="IPR012340">
    <property type="entry name" value="NA-bd_OB-fold"/>
</dbReference>
<dbReference type="SUPFAM" id="SSF54814">
    <property type="entry name" value="Prokaryotic type KH domain (KH-domain type II)"/>
    <property type="match status" value="2"/>
</dbReference>
<organism evidence="10 11">
    <name type="scientific">Profundicola chukchiensis</name>
    <dbReference type="NCBI Taxonomy" id="2961959"/>
    <lineage>
        <taxon>Bacteria</taxon>
        <taxon>Pseudomonadati</taxon>
        <taxon>Bacteroidota</taxon>
        <taxon>Flavobacteriia</taxon>
        <taxon>Flavobacteriales</taxon>
        <taxon>Weeksellaceae</taxon>
        <taxon>Profundicola</taxon>
    </lineage>
</organism>
<dbReference type="PANTHER" id="PTHR22648:SF0">
    <property type="entry name" value="TRANSCRIPTION TERMINATION_ANTITERMINATION PROTEIN NUSA"/>
    <property type="match status" value="1"/>
</dbReference>